<reference evidence="1 2" key="1">
    <citation type="journal article" date="2019" name="Sci. Rep.">
        <title>Orb-weaving spider Araneus ventricosus genome elucidates the spidroin gene catalogue.</title>
        <authorList>
            <person name="Kono N."/>
            <person name="Nakamura H."/>
            <person name="Ohtoshi R."/>
            <person name="Moran D.A.P."/>
            <person name="Shinohara A."/>
            <person name="Yoshida Y."/>
            <person name="Fujiwara M."/>
            <person name="Mori M."/>
            <person name="Tomita M."/>
            <person name="Arakawa K."/>
        </authorList>
    </citation>
    <scope>NUCLEOTIDE SEQUENCE [LARGE SCALE GENOMIC DNA]</scope>
</reference>
<protein>
    <submittedName>
        <fullName evidence="1">Uncharacterized protein</fullName>
    </submittedName>
</protein>
<accession>A0A4Y2BED4</accession>
<dbReference type="EMBL" id="BGPR01000068">
    <property type="protein sequence ID" value="GBL89889.1"/>
    <property type="molecule type" value="Genomic_DNA"/>
</dbReference>
<evidence type="ECO:0000313" key="2">
    <source>
        <dbReference type="Proteomes" id="UP000499080"/>
    </source>
</evidence>
<evidence type="ECO:0000313" key="1">
    <source>
        <dbReference type="EMBL" id="GBL89889.1"/>
    </source>
</evidence>
<sequence length="122" mass="14037">MPPLGLEMVRKFSTNETLCSLGQRHSPSYPEPTTRTCLHLGLLHQPYPTNHPPTFQLWDDIISNGMMNSLNLVLSNAKNLIQRILTDSKSNISHNGEKNIFWESEARICVNRRMDYGLIFPW</sequence>
<dbReference type="Proteomes" id="UP000499080">
    <property type="component" value="Unassembled WGS sequence"/>
</dbReference>
<dbReference type="AlphaFoldDB" id="A0A4Y2BED4"/>
<organism evidence="1 2">
    <name type="scientific">Araneus ventricosus</name>
    <name type="common">Orbweaver spider</name>
    <name type="synonym">Epeira ventricosa</name>
    <dbReference type="NCBI Taxonomy" id="182803"/>
    <lineage>
        <taxon>Eukaryota</taxon>
        <taxon>Metazoa</taxon>
        <taxon>Ecdysozoa</taxon>
        <taxon>Arthropoda</taxon>
        <taxon>Chelicerata</taxon>
        <taxon>Arachnida</taxon>
        <taxon>Araneae</taxon>
        <taxon>Araneomorphae</taxon>
        <taxon>Entelegynae</taxon>
        <taxon>Araneoidea</taxon>
        <taxon>Araneidae</taxon>
        <taxon>Araneus</taxon>
    </lineage>
</organism>
<gene>
    <name evidence="1" type="ORF">AVEN_178323_1</name>
</gene>
<comment type="caution">
    <text evidence="1">The sequence shown here is derived from an EMBL/GenBank/DDBJ whole genome shotgun (WGS) entry which is preliminary data.</text>
</comment>
<proteinExistence type="predicted"/>
<keyword evidence="2" id="KW-1185">Reference proteome</keyword>
<name>A0A4Y2BED4_ARAVE</name>